<reference evidence="3 4" key="1">
    <citation type="journal article" date="2010" name="Science">
        <title>Genomic analysis of organismal complexity in the multicellular green alga Volvox carteri.</title>
        <authorList>
            <person name="Prochnik S.E."/>
            <person name="Umen J."/>
            <person name="Nedelcu A.M."/>
            <person name="Hallmann A."/>
            <person name="Miller S.M."/>
            <person name="Nishii I."/>
            <person name="Ferris P."/>
            <person name="Kuo A."/>
            <person name="Mitros T."/>
            <person name="Fritz-Laylin L.K."/>
            <person name="Hellsten U."/>
            <person name="Chapman J."/>
            <person name="Simakov O."/>
            <person name="Rensing S.A."/>
            <person name="Terry A."/>
            <person name="Pangilinan J."/>
            <person name="Kapitonov V."/>
            <person name="Jurka J."/>
            <person name="Salamov A."/>
            <person name="Shapiro H."/>
            <person name="Schmutz J."/>
            <person name="Grimwood J."/>
            <person name="Lindquist E."/>
            <person name="Lucas S."/>
            <person name="Grigoriev I.V."/>
            <person name="Schmitt R."/>
            <person name="Kirk D."/>
            <person name="Rokhsar D.S."/>
        </authorList>
    </citation>
    <scope>NUCLEOTIDE SEQUENCE [LARGE SCALE GENOMIC DNA]</scope>
    <source>
        <strain evidence="4">f. Nagariensis / Eve</strain>
    </source>
</reference>
<dbReference type="GeneID" id="9620064"/>
<keyword evidence="2" id="KW-0732">Signal</keyword>
<feature type="signal peptide" evidence="2">
    <location>
        <begin position="1"/>
        <end position="30"/>
    </location>
</feature>
<keyword evidence="1" id="KW-0472">Membrane</keyword>
<evidence type="ECO:0000313" key="4">
    <source>
        <dbReference type="Proteomes" id="UP000001058"/>
    </source>
</evidence>
<name>D8TL77_VOLCA</name>
<dbReference type="AlphaFoldDB" id="D8TL77"/>
<dbReference type="RefSeq" id="XP_002947232.1">
    <property type="nucleotide sequence ID" value="XM_002947186.1"/>
</dbReference>
<dbReference type="Proteomes" id="UP000001058">
    <property type="component" value="Unassembled WGS sequence"/>
</dbReference>
<dbReference type="KEGG" id="vcn:VOLCADRAFT_87385"/>
<organism evidence="4">
    <name type="scientific">Volvox carteri f. nagariensis</name>
    <dbReference type="NCBI Taxonomy" id="3068"/>
    <lineage>
        <taxon>Eukaryota</taxon>
        <taxon>Viridiplantae</taxon>
        <taxon>Chlorophyta</taxon>
        <taxon>core chlorophytes</taxon>
        <taxon>Chlorophyceae</taxon>
        <taxon>CS clade</taxon>
        <taxon>Chlamydomonadales</taxon>
        <taxon>Volvocaceae</taxon>
        <taxon>Volvox</taxon>
    </lineage>
</organism>
<gene>
    <name evidence="3" type="ORF">VOLCADRAFT_87385</name>
</gene>
<protein>
    <submittedName>
        <fullName evidence="3">Uncharacterized protein</fullName>
    </submittedName>
</protein>
<keyword evidence="1" id="KW-0812">Transmembrane</keyword>
<feature type="transmembrane region" description="Helical" evidence="1">
    <location>
        <begin position="72"/>
        <end position="93"/>
    </location>
</feature>
<sequence length="494" mass="54448">MSFTLRTQLLLKLFFLCLFAILLCSRQLHTDRFIVTSVSEHRGGSQLQRTQPTLVVYVLSFEDAAYIENFKFFVIEAVYFLIIGNAVTVYIMLAPGKDRLLGRKLFFSRRADNELVERFVLVSSAVKGPFIPPAMRDVVTWHVALGQGLGTAAGLAGGVVSCAQPSERRELGESELPLNPFLDFTALAATRAAIIELLRLPNEQFECPAAEAKLSREPAVAVYSAALLAMDGLTAAEAEAMKGLRAWSAAVLGAGMGLSSLVVRQQGVDWSDKQMWRCNGGLSPLLERANDGLSLLPFEAMFLPVSEYDDVDMPYGAAGEFARAYSEWMLAASIIGVAPSKGMVEQEVGRKVGQAVLGTESASLHTFPSHMDLAARNSYYQLGSEYKLPGVLVAVAQGEDCFDARYFLQANPDVVGLSNHEAWKFFVFYAQFQPRPYRLKCGVDWSKYGLKGSGPAMTGSYNRRLDFRLLLSVVKIFPSWFRKLVRDVKVISPN</sequence>
<feature type="chain" id="PRO_5003123673" evidence="2">
    <location>
        <begin position="31"/>
        <end position="494"/>
    </location>
</feature>
<evidence type="ECO:0000256" key="1">
    <source>
        <dbReference type="SAM" id="Phobius"/>
    </source>
</evidence>
<accession>D8TL77</accession>
<evidence type="ECO:0000313" key="3">
    <source>
        <dbReference type="EMBL" id="EFJ51822.1"/>
    </source>
</evidence>
<evidence type="ECO:0000256" key="2">
    <source>
        <dbReference type="SAM" id="SignalP"/>
    </source>
</evidence>
<proteinExistence type="predicted"/>
<keyword evidence="4" id="KW-1185">Reference proteome</keyword>
<dbReference type="OrthoDB" id="545535at2759"/>
<keyword evidence="1" id="KW-1133">Transmembrane helix</keyword>
<dbReference type="EMBL" id="GL378326">
    <property type="protein sequence ID" value="EFJ51822.1"/>
    <property type="molecule type" value="Genomic_DNA"/>
</dbReference>
<dbReference type="InParanoid" id="D8TL77"/>
<dbReference type="STRING" id="3068.D8TL77"/>